<sequence length="61" mass="7035">MKVKKITKQQIFDLLEETLTDTNKIGTLSIHLPHDPKVDDYVFNYVIEEPKVEGIPQEVVP</sequence>
<dbReference type="AlphaFoldDB" id="A0A0F9NZ37"/>
<name>A0A0F9NZ37_9ZZZZ</name>
<accession>A0A0F9NZ37</accession>
<gene>
    <name evidence="1" type="ORF">LCGC14_0908110</name>
</gene>
<evidence type="ECO:0000313" key="1">
    <source>
        <dbReference type="EMBL" id="KKN23129.1"/>
    </source>
</evidence>
<organism evidence="1">
    <name type="scientific">marine sediment metagenome</name>
    <dbReference type="NCBI Taxonomy" id="412755"/>
    <lineage>
        <taxon>unclassified sequences</taxon>
        <taxon>metagenomes</taxon>
        <taxon>ecological metagenomes</taxon>
    </lineage>
</organism>
<protein>
    <submittedName>
        <fullName evidence="1">Uncharacterized protein</fullName>
    </submittedName>
</protein>
<reference evidence="1" key="1">
    <citation type="journal article" date="2015" name="Nature">
        <title>Complex archaea that bridge the gap between prokaryotes and eukaryotes.</title>
        <authorList>
            <person name="Spang A."/>
            <person name="Saw J.H."/>
            <person name="Jorgensen S.L."/>
            <person name="Zaremba-Niedzwiedzka K."/>
            <person name="Martijn J."/>
            <person name="Lind A.E."/>
            <person name="van Eijk R."/>
            <person name="Schleper C."/>
            <person name="Guy L."/>
            <person name="Ettema T.J."/>
        </authorList>
    </citation>
    <scope>NUCLEOTIDE SEQUENCE</scope>
</reference>
<comment type="caution">
    <text evidence="1">The sequence shown here is derived from an EMBL/GenBank/DDBJ whole genome shotgun (WGS) entry which is preliminary data.</text>
</comment>
<proteinExistence type="predicted"/>
<dbReference type="EMBL" id="LAZR01003001">
    <property type="protein sequence ID" value="KKN23129.1"/>
    <property type="molecule type" value="Genomic_DNA"/>
</dbReference>